<keyword evidence="2" id="KW-0677">Repeat</keyword>
<dbReference type="HOGENOM" id="CLU_002352_2_0_3"/>
<dbReference type="SUPFAM" id="SSF50978">
    <property type="entry name" value="WD40 repeat-like"/>
    <property type="match status" value="2"/>
</dbReference>
<dbReference type="InterPro" id="IPR036322">
    <property type="entry name" value="WD40_repeat_dom_sf"/>
</dbReference>
<feature type="repeat" description="WD" evidence="4">
    <location>
        <begin position="1267"/>
        <end position="1300"/>
    </location>
</feature>
<accession>K9W457</accession>
<protein>
    <recommendedName>
        <fullName evidence="3">WD40 repeat-containing protein SMU1</fullName>
    </recommendedName>
</protein>
<dbReference type="PANTHER" id="PTHR22848">
    <property type="entry name" value="WD40 REPEAT PROTEIN"/>
    <property type="match status" value="1"/>
</dbReference>
<feature type="repeat" description="WD" evidence="4">
    <location>
        <begin position="980"/>
        <end position="1013"/>
    </location>
</feature>
<dbReference type="eggNOG" id="COG2319">
    <property type="taxonomic scope" value="Bacteria"/>
</dbReference>
<sequence>MNRTEEPEDINVFNENSLKALVRAIRLSQGQFSLILARCNYAALRDRMAQRLKELSPVPIEEISLDQLTKTLYTGIQEKLGSEQPQALRVFGLDAVVNMESLLTSANQVREEFRLSFPFPLILWVNDEVLKKLRRLARDFESWATITEFKLSQDELLKFLRQQTDGVFKSPKLNLAICQEIKAAFQECQSCEQLLEPDLQASEKFILGIENYFNNRLDDALNNYQKSLAYWQQSDNLERQEKILIDIAVCYEDKAEQNRLSSRQYWQESKNYLQQCINLFEQAKRLDVVSQHINKLGRILRRLEAWAELQILAEKAIALHQQDNNFSELAENYGFLAEVALNQSDWEKAKELAQQSLQTLEKVTDITYGRGLYQFLLARSQQHLNQTSEAINNLEKALEESNPEYDPQFYINILENLRFLSYQQNKYLEAFKFKQQQRAIESQYRFRPFIGAIRLEPLKRAINTSLESPDINIKEREKIIAASLQQDVKILINKLSRNDQRLIIIHGISGVGKSSLLLAGLVPALEKQIIDSRNALPVLVRVYTNWLRELSFWLKKRLNQSNLNPDTASLEAIIKQLKQNVEQNLLTVLIFDQFEEFFFACTEIVERRKLYEFIRVCLDIPFVKVILSLREDYLHYLLDFNRLITLDVINQNILDKNILYYLGNFSVERTKAVIRELTDGSQFRLPEELIEQLVKDLAGAAGEVRPIELQVVGAQLQTENINTLEKYQQLGENPKEKLVEKSLEEVITDCGGQQEDIARLVLYFLTNENGTRPLKTRDELAKDLEAAGLKIDSLRPPQPPLERGEYEQPISLDLVLEILVGSGIVFLVPDFPANRYQLVHDYLVPFIRQQQEAGLLAQLRQEAEYQKKRAEDLQRSQIDALSRYADALWQSHQELDALREAIRAGVTLKQIDGIKTDTRVRVVTALQQVVYGIRERNRFAGHSSSVKSVTFSPDGQTIASASNDNTVKLWNLAGRELQTLTGHSSPVKSVTFSPDGQTIASASNDNTVKLWNLAGWELQTLTGHSSPVNSVAFSPDGQTIASASNDKTVKLWNLASRELKTLTGHSSYVYSVAFSPDGQTIASASNDKTVKLWNLAGRELKTLTGHSSYVYSVAFSPDGQTIASASNDNTVKLWNLAGRELKTLTGHGNAVNSVAFSPDGQTIASANNDNTVKLWNLAGRELQTLTGHGTAVKSVAFSPDGQTIASASWDKTVKLWNLAGRELQTLTGHGSYVYSVTFSPDGQTIASASNDKTVKLWNLAGQELQTLTGHSSYVYSVAFSPDGRTIASASWDKTVKLWNLAGRELQTLTGHSDYVNSVAFSPDGQTIASASNDKTVKLWNLAGRELQTLTGHSDYVNSVAFSPDGQTIASASWDNTVDLDDLLLKGCNWAHDYLQNNPNVEESDRHLCDGISSKGKL</sequence>
<dbReference type="PATRIC" id="fig|1173022.3.peg.4044"/>
<gene>
    <name evidence="6" type="ORF">Cri9333_3759</name>
</gene>
<dbReference type="SMR" id="K9W457"/>
<evidence type="ECO:0000256" key="1">
    <source>
        <dbReference type="ARBA" id="ARBA00022574"/>
    </source>
</evidence>
<dbReference type="InterPro" id="IPR019775">
    <property type="entry name" value="WD40_repeat_CS"/>
</dbReference>
<feature type="repeat" description="WD" evidence="4">
    <location>
        <begin position="1226"/>
        <end position="1267"/>
    </location>
</feature>
<feature type="repeat" description="WD" evidence="4">
    <location>
        <begin position="1144"/>
        <end position="1177"/>
    </location>
</feature>
<dbReference type="PROSITE" id="PS50082">
    <property type="entry name" value="WD_REPEATS_2"/>
    <property type="match status" value="11"/>
</dbReference>
<dbReference type="SMART" id="SM00028">
    <property type="entry name" value="TPR"/>
    <property type="match status" value="3"/>
</dbReference>
<dbReference type="RefSeq" id="WP_015204670.1">
    <property type="nucleotide sequence ID" value="NC_019753.1"/>
</dbReference>
<dbReference type="InterPro" id="IPR045184">
    <property type="entry name" value="SMU1"/>
</dbReference>
<dbReference type="PROSITE" id="PS00678">
    <property type="entry name" value="WD_REPEATS_1"/>
    <property type="match status" value="10"/>
</dbReference>
<evidence type="ECO:0000256" key="4">
    <source>
        <dbReference type="PROSITE-ProRule" id="PRU00221"/>
    </source>
</evidence>
<dbReference type="CDD" id="cd00200">
    <property type="entry name" value="WD40"/>
    <property type="match status" value="2"/>
</dbReference>
<dbReference type="eggNOG" id="COG0457">
    <property type="taxonomic scope" value="Bacteria"/>
</dbReference>
<evidence type="ECO:0000256" key="2">
    <source>
        <dbReference type="ARBA" id="ARBA00022737"/>
    </source>
</evidence>
<dbReference type="InterPro" id="IPR019734">
    <property type="entry name" value="TPR_rpt"/>
</dbReference>
<dbReference type="InterPro" id="IPR027417">
    <property type="entry name" value="P-loop_NTPase"/>
</dbReference>
<feature type="repeat" description="WD" evidence="4">
    <location>
        <begin position="939"/>
        <end position="972"/>
    </location>
</feature>
<dbReference type="InterPro" id="IPR001680">
    <property type="entry name" value="WD40_rpt"/>
</dbReference>
<reference evidence="6 7" key="1">
    <citation type="submission" date="2012-06" db="EMBL/GenBank/DDBJ databases">
        <title>Finished chromosome of genome of Crinalium epipsammum PCC 9333.</title>
        <authorList>
            <consortium name="US DOE Joint Genome Institute"/>
            <person name="Gugger M."/>
            <person name="Coursin T."/>
            <person name="Rippka R."/>
            <person name="Tandeau De Marsac N."/>
            <person name="Huntemann M."/>
            <person name="Wei C.-L."/>
            <person name="Han J."/>
            <person name="Detter J.C."/>
            <person name="Han C."/>
            <person name="Tapia R."/>
            <person name="Davenport K."/>
            <person name="Daligault H."/>
            <person name="Erkkila T."/>
            <person name="Gu W."/>
            <person name="Munk A.C.C."/>
            <person name="Teshima H."/>
            <person name="Xu Y."/>
            <person name="Chain P."/>
            <person name="Chen A."/>
            <person name="Krypides N."/>
            <person name="Mavromatis K."/>
            <person name="Markowitz V."/>
            <person name="Szeto E."/>
            <person name="Ivanova N."/>
            <person name="Mikhailova N."/>
            <person name="Ovchinnikova G."/>
            <person name="Pagani I."/>
            <person name="Pati A."/>
            <person name="Goodwin L."/>
            <person name="Peters L."/>
            <person name="Pitluck S."/>
            <person name="Woyke T."/>
            <person name="Kerfeld C."/>
        </authorList>
    </citation>
    <scope>NUCLEOTIDE SEQUENCE [LARGE SCALE GENOMIC DNA]</scope>
    <source>
        <strain evidence="6 7">PCC 9333</strain>
    </source>
</reference>
<name>K9W457_9CYAN</name>
<dbReference type="SMART" id="SM00320">
    <property type="entry name" value="WD40"/>
    <property type="match status" value="11"/>
</dbReference>
<dbReference type="eggNOG" id="COG1672">
    <property type="taxonomic scope" value="Bacteria"/>
</dbReference>
<feature type="repeat" description="WD" evidence="4">
    <location>
        <begin position="1308"/>
        <end position="1341"/>
    </location>
</feature>
<proteinExistence type="predicted"/>
<dbReference type="Gene3D" id="1.25.40.10">
    <property type="entry name" value="Tetratricopeptide repeat domain"/>
    <property type="match status" value="1"/>
</dbReference>
<dbReference type="Proteomes" id="UP000010472">
    <property type="component" value="Chromosome"/>
</dbReference>
<dbReference type="Gene3D" id="2.130.10.10">
    <property type="entry name" value="YVTN repeat-like/Quinoprotein amine dehydrogenase"/>
    <property type="match status" value="6"/>
</dbReference>
<dbReference type="InterPro" id="IPR011990">
    <property type="entry name" value="TPR-like_helical_dom_sf"/>
</dbReference>
<dbReference type="PROSITE" id="PS50294">
    <property type="entry name" value="WD_REPEATS_REGION"/>
    <property type="match status" value="11"/>
</dbReference>
<dbReference type="OrthoDB" id="434800at2"/>
<dbReference type="GO" id="GO:0000398">
    <property type="term" value="P:mRNA splicing, via spliceosome"/>
    <property type="evidence" value="ECO:0007669"/>
    <property type="project" value="InterPro"/>
</dbReference>
<dbReference type="KEGG" id="cep:Cri9333_3759"/>
<evidence type="ECO:0000256" key="3">
    <source>
        <dbReference type="ARBA" id="ARBA00026184"/>
    </source>
</evidence>
<dbReference type="EMBL" id="CP003620">
    <property type="protein sequence ID" value="AFZ14569.1"/>
    <property type="molecule type" value="Genomic_DNA"/>
</dbReference>
<feature type="repeat" description="WD" evidence="4">
    <location>
        <begin position="1103"/>
        <end position="1136"/>
    </location>
</feature>
<organism evidence="6 7">
    <name type="scientific">Crinalium epipsammum PCC 9333</name>
    <dbReference type="NCBI Taxonomy" id="1173022"/>
    <lineage>
        <taxon>Bacteria</taxon>
        <taxon>Bacillati</taxon>
        <taxon>Cyanobacteriota</taxon>
        <taxon>Cyanophyceae</taxon>
        <taxon>Gomontiellales</taxon>
        <taxon>Gomontiellaceae</taxon>
        <taxon>Crinalium</taxon>
    </lineage>
</organism>
<dbReference type="SUPFAM" id="SSF52540">
    <property type="entry name" value="P-loop containing nucleoside triphosphate hydrolases"/>
    <property type="match status" value="1"/>
</dbReference>
<feature type="repeat" description="WD" evidence="4">
    <location>
        <begin position="1185"/>
        <end position="1218"/>
    </location>
</feature>
<evidence type="ECO:0000313" key="7">
    <source>
        <dbReference type="Proteomes" id="UP000010472"/>
    </source>
</evidence>
<dbReference type="Pfam" id="PF00400">
    <property type="entry name" value="WD40"/>
    <property type="match status" value="11"/>
</dbReference>
<evidence type="ECO:0000259" key="5">
    <source>
        <dbReference type="Pfam" id="PF20703"/>
    </source>
</evidence>
<dbReference type="InterPro" id="IPR020472">
    <property type="entry name" value="WD40_PAC1"/>
</dbReference>
<dbReference type="STRING" id="1173022.Cri9333_3759"/>
<dbReference type="PRINTS" id="PR00320">
    <property type="entry name" value="GPROTEINBRPT"/>
</dbReference>
<feature type="domain" description="Novel STAND NTPase 1" evidence="5">
    <location>
        <begin position="486"/>
        <end position="780"/>
    </location>
</feature>
<feature type="repeat" description="WD" evidence="4">
    <location>
        <begin position="1021"/>
        <end position="1062"/>
    </location>
</feature>
<dbReference type="SUPFAM" id="SSF48452">
    <property type="entry name" value="TPR-like"/>
    <property type="match status" value="1"/>
</dbReference>
<keyword evidence="1 4" id="KW-0853">WD repeat</keyword>
<keyword evidence="7" id="KW-1185">Reference proteome</keyword>
<feature type="repeat" description="WD" evidence="4">
    <location>
        <begin position="1349"/>
        <end position="1382"/>
    </location>
</feature>
<dbReference type="InterPro" id="IPR049052">
    <property type="entry name" value="nSTAND1"/>
</dbReference>
<evidence type="ECO:0000313" key="6">
    <source>
        <dbReference type="EMBL" id="AFZ14569.1"/>
    </source>
</evidence>
<feature type="repeat" description="WD" evidence="4">
    <location>
        <begin position="1062"/>
        <end position="1095"/>
    </location>
</feature>
<dbReference type="InterPro" id="IPR015943">
    <property type="entry name" value="WD40/YVTN_repeat-like_dom_sf"/>
</dbReference>
<dbReference type="Pfam" id="PF20703">
    <property type="entry name" value="nSTAND1"/>
    <property type="match status" value="1"/>
</dbReference>